<keyword evidence="1" id="KW-1133">Transmembrane helix</keyword>
<dbReference type="PANTHER" id="PTHR36109">
    <property type="entry name" value="MEMBRANE PROTEIN-RELATED"/>
    <property type="match status" value="1"/>
</dbReference>
<evidence type="ECO:0000313" key="3">
    <source>
        <dbReference type="Proteomes" id="UP000029085"/>
    </source>
</evidence>
<protein>
    <recommendedName>
        <fullName evidence="4">DUF1269 domain-containing protein</fullName>
    </recommendedName>
</protein>
<organism evidence="2 3">
    <name type="scientific">Arenimonas donghaensis DSM 18148 = HO3-R19</name>
    <dbReference type="NCBI Taxonomy" id="1121014"/>
    <lineage>
        <taxon>Bacteria</taxon>
        <taxon>Pseudomonadati</taxon>
        <taxon>Pseudomonadota</taxon>
        <taxon>Gammaproteobacteria</taxon>
        <taxon>Lysobacterales</taxon>
        <taxon>Lysobacteraceae</taxon>
        <taxon>Arenimonas</taxon>
    </lineage>
</organism>
<keyword evidence="1" id="KW-0812">Transmembrane</keyword>
<feature type="transmembrane region" description="Helical" evidence="1">
    <location>
        <begin position="59"/>
        <end position="81"/>
    </location>
</feature>
<reference evidence="2 3" key="2">
    <citation type="journal article" date="2015" name="Stand. Genomic Sci.">
        <title>High quality draft genomic sequence of Arenimonas donghaensis DSM 18148(T).</title>
        <authorList>
            <person name="Chen F."/>
            <person name="Wang H."/>
            <person name="Cao Y."/>
            <person name="Li X."/>
            <person name="Wang G."/>
        </authorList>
    </citation>
    <scope>NUCLEOTIDE SEQUENCE [LARGE SCALE GENOMIC DNA]</scope>
    <source>
        <strain evidence="2 3">HO3-R19</strain>
    </source>
</reference>
<dbReference type="RefSeq" id="WP_034220312.1">
    <property type="nucleotide sequence ID" value="NZ_AVCJ01000001.1"/>
</dbReference>
<dbReference type="AlphaFoldDB" id="A0A087MM22"/>
<evidence type="ECO:0000256" key="1">
    <source>
        <dbReference type="SAM" id="Phobius"/>
    </source>
</evidence>
<comment type="caution">
    <text evidence="2">The sequence shown here is derived from an EMBL/GenBank/DDBJ whole genome shotgun (WGS) entry which is preliminary data.</text>
</comment>
<evidence type="ECO:0000313" key="2">
    <source>
        <dbReference type="EMBL" id="KFL37925.1"/>
    </source>
</evidence>
<sequence length="165" mass="17196">MKTKHVFQAQDVDIAASAVGSLRRLGIEDEDISLIARSDLEMQVIPEKFRESRSDFMPAAVKGAVGGGATGLVAGLVAVAIPPLGVTLAGAAAIAAVGAAAGTWSAALMGSALPDPVRQKFEDEVKAGRVLIVVDATDEDHARLEPAMREAGVRRLDFEESSQMT</sequence>
<evidence type="ECO:0008006" key="4">
    <source>
        <dbReference type="Google" id="ProtNLM"/>
    </source>
</evidence>
<dbReference type="PATRIC" id="fig|1121014.3.peg.331"/>
<dbReference type="Proteomes" id="UP000029085">
    <property type="component" value="Unassembled WGS sequence"/>
</dbReference>
<dbReference type="EMBL" id="AVCJ01000001">
    <property type="protein sequence ID" value="KFL37925.1"/>
    <property type="molecule type" value="Genomic_DNA"/>
</dbReference>
<dbReference type="OrthoDB" id="6023910at2"/>
<name>A0A087MM22_9GAMM</name>
<dbReference type="STRING" id="1121014.N788_01770"/>
<dbReference type="PANTHER" id="PTHR36109:SF2">
    <property type="entry name" value="MEMBRANE PROTEIN"/>
    <property type="match status" value="1"/>
</dbReference>
<gene>
    <name evidence="2" type="ORF">N788_01770</name>
</gene>
<accession>A0A087MM22</accession>
<proteinExistence type="predicted"/>
<keyword evidence="3" id="KW-1185">Reference proteome</keyword>
<feature type="transmembrane region" description="Helical" evidence="1">
    <location>
        <begin position="87"/>
        <end position="110"/>
    </location>
</feature>
<dbReference type="InterPro" id="IPR052948">
    <property type="entry name" value="Low_temp-induced_all0457"/>
</dbReference>
<keyword evidence="1" id="KW-0472">Membrane</keyword>
<reference evidence="3" key="1">
    <citation type="submission" date="2013-08" db="EMBL/GenBank/DDBJ databases">
        <title>Genome sequencing of Arenimonas donghaensis.</title>
        <authorList>
            <person name="Chen F."/>
            <person name="Wang G."/>
        </authorList>
    </citation>
    <scope>NUCLEOTIDE SEQUENCE [LARGE SCALE GENOMIC DNA]</scope>
    <source>
        <strain evidence="3">HO3-R19</strain>
    </source>
</reference>